<proteinExistence type="predicted"/>
<dbReference type="eggNOG" id="ENOG5034B3R">
    <property type="taxonomic scope" value="Bacteria"/>
</dbReference>
<dbReference type="Proteomes" id="UP000005947">
    <property type="component" value="Unassembled WGS sequence"/>
</dbReference>
<dbReference type="EMBL" id="ACGK02000002">
    <property type="protein sequence ID" value="EGF22978.1"/>
    <property type="molecule type" value="Genomic_DNA"/>
</dbReference>
<gene>
    <name evidence="1" type="ORF">HMPREF0091_10973</name>
</gene>
<protein>
    <submittedName>
        <fullName evidence="1">Uncharacterized protein</fullName>
    </submittedName>
</protein>
<keyword evidence="2" id="KW-1185">Reference proteome</keyword>
<accession>F1T673</accession>
<evidence type="ECO:0000313" key="1">
    <source>
        <dbReference type="EMBL" id="EGF22978.1"/>
    </source>
</evidence>
<reference evidence="1 2" key="1">
    <citation type="submission" date="2011-02" db="EMBL/GenBank/DDBJ databases">
        <authorList>
            <person name="Muzny D."/>
            <person name="Qin X."/>
            <person name="Buhay C."/>
            <person name="Dugan-Rocha S."/>
            <person name="Ding Y."/>
            <person name="Chen G."/>
            <person name="Hawes A."/>
            <person name="Holder M."/>
            <person name="Jhangiani S."/>
            <person name="Johnson A."/>
            <person name="Khan Z."/>
            <person name="Li Z."/>
            <person name="Liu W."/>
            <person name="Liu X."/>
            <person name="Perez L."/>
            <person name="Shen H."/>
            <person name="Wang Q."/>
            <person name="Watt J."/>
            <person name="Xi L."/>
            <person name="Xin Y."/>
            <person name="Zhou J."/>
            <person name="Deng J."/>
            <person name="Jiang H."/>
            <person name="Liu Y."/>
            <person name="Qu J."/>
            <person name="Song X.-Z."/>
            <person name="Zhang L."/>
            <person name="Villasana D."/>
            <person name="Johnson A."/>
            <person name="Liu J."/>
            <person name="Liyanage D."/>
            <person name="Lorensuhewa L."/>
            <person name="Robinson T."/>
            <person name="Song A."/>
            <person name="Song B.-B."/>
            <person name="Dinh H."/>
            <person name="Thornton R."/>
            <person name="Coyle M."/>
            <person name="Francisco L."/>
            <person name="Jackson L."/>
            <person name="Javaid M."/>
            <person name="Korchina V."/>
            <person name="Kovar C."/>
            <person name="Mata R."/>
            <person name="Mathew T."/>
            <person name="Ngo R."/>
            <person name="Nguyen L."/>
            <person name="Nguyen N."/>
            <person name="Okwuonu G."/>
            <person name="Ongeri F."/>
            <person name="Pham C."/>
            <person name="Simmons D."/>
            <person name="Wilczek-Boney K."/>
            <person name="Hale W."/>
            <person name="Jakkamsetti A."/>
            <person name="Pham P."/>
            <person name="Ruth R."/>
            <person name="San Lucas F."/>
            <person name="Warren J."/>
            <person name="Zhang J."/>
            <person name="Zhao Z."/>
            <person name="Zhou C."/>
            <person name="Zhu D."/>
            <person name="Lee S."/>
            <person name="Bess C."/>
            <person name="Blankenburg K."/>
            <person name="Forbes L."/>
            <person name="Fu Q."/>
            <person name="Gubbala S."/>
            <person name="Hirani K."/>
            <person name="Jayaseelan J.C."/>
            <person name="Lara F."/>
            <person name="Munidasa M."/>
            <person name="Palculict T."/>
            <person name="Patil S."/>
            <person name="Pu L.-L."/>
            <person name="Saada N."/>
            <person name="Tang L."/>
            <person name="Weissenberger G."/>
            <person name="Zhu Y."/>
            <person name="Hemphill L."/>
            <person name="Shang Y."/>
            <person name="Youmans B."/>
            <person name="Ayvaz T."/>
            <person name="Ross M."/>
            <person name="Santibanez J."/>
            <person name="Aqrawi P."/>
            <person name="Gross S."/>
            <person name="Joshi V."/>
            <person name="Fowler G."/>
            <person name="Nazareth L."/>
            <person name="Reid J."/>
            <person name="Worley K."/>
            <person name="Petrosino J."/>
            <person name="Highlander S."/>
            <person name="Gibbs R."/>
        </authorList>
    </citation>
    <scope>NUCLEOTIDE SEQUENCE [LARGE SCALE GENOMIC DNA]</scope>
    <source>
        <strain evidence="1 2">DSM 15829</strain>
    </source>
</reference>
<organism evidence="1 2">
    <name type="scientific">Fannyhessea vaginae DSM 15829</name>
    <dbReference type="NCBI Taxonomy" id="525256"/>
    <lineage>
        <taxon>Bacteria</taxon>
        <taxon>Bacillati</taxon>
        <taxon>Actinomycetota</taxon>
        <taxon>Coriobacteriia</taxon>
        <taxon>Coriobacteriales</taxon>
        <taxon>Atopobiaceae</taxon>
        <taxon>Fannyhessea</taxon>
    </lineage>
</organism>
<comment type="caution">
    <text evidence="1">The sequence shown here is derived from an EMBL/GenBank/DDBJ whole genome shotgun (WGS) entry which is preliminary data.</text>
</comment>
<sequence>MVSLILFYFFKPADTMNSKSFTSENQVLAVQLSSQPTYSYFDLTPQTGYMVLASPTGAIRAFRSGKMLSADPIWTTTGIFYGGEDSDFFTNDHGTKVLARDIKPQTEYARYPRDNGKGFMAFYGVGGTSEGYKQPVLIGDADKTESVDVRGGYMSMGACGDTLYAIAQTNHAPNLLDQAKAVYQKHTGVSDEELAKIEHFDVLVQVYPANDPQNPQVLESIPYDSSIKHAHKMYQRYNDSIYLLSFSEQQNEGHAVLEEWNLKEHTHRMIDVVNSDGSVIDMNAHDAGGEKGILLGSKLCFVTRTGKVFSVDITTGKAEHLYTFEILPHKGRYPLFDVTPYAVYRLDDGENDDSTLDFTRYVFKTGEYEHLFNVDSLAEYRKDNARITGIAVNPKWEKSIEK</sequence>
<dbReference type="AlphaFoldDB" id="F1T673"/>
<evidence type="ECO:0000313" key="2">
    <source>
        <dbReference type="Proteomes" id="UP000005947"/>
    </source>
</evidence>
<name>F1T673_9ACTN</name>